<protein>
    <recommendedName>
        <fullName evidence="3">PBP domain-containing protein</fullName>
    </recommendedName>
</protein>
<name>A0A1D1V1B8_RAMVA</name>
<comment type="caution">
    <text evidence="4">The sequence shown here is derived from an EMBL/GenBank/DDBJ whole genome shotgun (WGS) entry which is preliminary data.</text>
</comment>
<reference evidence="4 5" key="1">
    <citation type="journal article" date="2016" name="Nat. Commun.">
        <title>Extremotolerant tardigrade genome and improved radiotolerance of human cultured cells by tardigrade-unique protein.</title>
        <authorList>
            <person name="Hashimoto T."/>
            <person name="Horikawa D.D."/>
            <person name="Saito Y."/>
            <person name="Kuwahara H."/>
            <person name="Kozuka-Hata H."/>
            <person name="Shin-I T."/>
            <person name="Minakuchi Y."/>
            <person name="Ohishi K."/>
            <person name="Motoyama A."/>
            <person name="Aizu T."/>
            <person name="Enomoto A."/>
            <person name="Kondo K."/>
            <person name="Tanaka S."/>
            <person name="Hara Y."/>
            <person name="Koshikawa S."/>
            <person name="Sagara H."/>
            <person name="Miura T."/>
            <person name="Yokobori S."/>
            <person name="Miyagawa K."/>
            <person name="Suzuki Y."/>
            <person name="Kubo T."/>
            <person name="Oyama M."/>
            <person name="Kohara Y."/>
            <person name="Fujiyama A."/>
            <person name="Arakawa K."/>
            <person name="Katayama T."/>
            <person name="Toyoda A."/>
            <person name="Kunieda T."/>
        </authorList>
    </citation>
    <scope>NUCLEOTIDE SEQUENCE [LARGE SCALE GENOMIC DNA]</scope>
    <source>
        <strain evidence="4 5">YOKOZUNA-1</strain>
    </source>
</reference>
<proteinExistence type="inferred from homology"/>
<keyword evidence="5" id="KW-1185">Reference proteome</keyword>
<dbReference type="EMBL" id="BDGG01000002">
    <property type="protein sequence ID" value="GAU92523.1"/>
    <property type="molecule type" value="Genomic_DNA"/>
</dbReference>
<dbReference type="PANTHER" id="PTHR42996:SF1">
    <property type="entry name" value="PHOSPHATE-BINDING PROTEIN PSTS"/>
    <property type="match status" value="1"/>
</dbReference>
<feature type="domain" description="PBP" evidence="3">
    <location>
        <begin position="194"/>
        <end position="418"/>
    </location>
</feature>
<dbReference type="InterPro" id="IPR024370">
    <property type="entry name" value="PBP_domain"/>
</dbReference>
<dbReference type="Pfam" id="PF12849">
    <property type="entry name" value="PBP_like_2"/>
    <property type="match status" value="1"/>
</dbReference>
<sequence>MDRRLARTLTGMVHPWRYFAICMLPTHLTNTVCSVTIAERHGYGQGGQHGEHHNNQKDPQGAHGGSGGAATSLGQPQGPENVVISGYGPPGVADAFNKWTKKFANRLPVYQSLIYGGPDSYSGNNTISDLRDALRALSGTGRMGIMGDGDPITEDIAESYVNIPSHPGTTLSYVVSPMLTSKIDDELYPDLLWLPVMASAVVIAYNIPEVPQGQQLNLSWKQLAGIFTGKINSWSDPQANFGENNAWYSGSPLSDASKNFPISIGVDSRWSYDTFQLVTQFAAEGFGEKIGWPAGLFFIQGFTDTFKKLNMNPMPEYFEGKNVDEYLGGVNKRPYSIGLGTLREAMERKLSVAAIESKPYSHKFIAPSKAELTNFMNIFGIGDTDLPTGDVYPLTFVYSMVIKARGSFLDKPRSCSKTAAVIRFYRWIATRADNFQDIPFADAYAGSSPDLYAYNRQKLKQVTCVADVNSEKVYNVWDLIKMDQGSGIPFDLTMTSVSRQYTHDQLSYAGDL</sequence>
<dbReference type="InterPro" id="IPR050962">
    <property type="entry name" value="Phosphate-bind_PstS"/>
</dbReference>
<organism evidence="4 5">
    <name type="scientific">Ramazzottius varieornatus</name>
    <name type="common">Water bear</name>
    <name type="synonym">Tardigrade</name>
    <dbReference type="NCBI Taxonomy" id="947166"/>
    <lineage>
        <taxon>Eukaryota</taxon>
        <taxon>Metazoa</taxon>
        <taxon>Ecdysozoa</taxon>
        <taxon>Tardigrada</taxon>
        <taxon>Eutardigrada</taxon>
        <taxon>Parachela</taxon>
        <taxon>Hypsibioidea</taxon>
        <taxon>Ramazzottiidae</taxon>
        <taxon>Ramazzottius</taxon>
    </lineage>
</organism>
<evidence type="ECO:0000259" key="3">
    <source>
        <dbReference type="Pfam" id="PF12849"/>
    </source>
</evidence>
<dbReference type="OrthoDB" id="2155766at2759"/>
<evidence type="ECO:0000256" key="2">
    <source>
        <dbReference type="SAM" id="MobiDB-lite"/>
    </source>
</evidence>
<comment type="similarity">
    <text evidence="1">Belongs to the PstS family.</text>
</comment>
<accession>A0A1D1V1B8</accession>
<dbReference type="PANTHER" id="PTHR42996">
    <property type="entry name" value="PHOSPHATE-BINDING PROTEIN PSTS"/>
    <property type="match status" value="1"/>
</dbReference>
<evidence type="ECO:0000313" key="4">
    <source>
        <dbReference type="EMBL" id="GAU92523.1"/>
    </source>
</evidence>
<dbReference type="Proteomes" id="UP000186922">
    <property type="component" value="Unassembled WGS sequence"/>
</dbReference>
<dbReference type="AlphaFoldDB" id="A0A1D1V1B8"/>
<dbReference type="SUPFAM" id="SSF53850">
    <property type="entry name" value="Periplasmic binding protein-like II"/>
    <property type="match status" value="1"/>
</dbReference>
<dbReference type="Gene3D" id="3.40.190.10">
    <property type="entry name" value="Periplasmic binding protein-like II"/>
    <property type="match status" value="1"/>
</dbReference>
<gene>
    <name evidence="4" type="primary">RvY_04594-1</name>
    <name evidence="4" type="synonym">RvY_04594.1</name>
    <name evidence="4" type="ORF">RvY_04594</name>
</gene>
<feature type="region of interest" description="Disordered" evidence="2">
    <location>
        <begin position="44"/>
        <end position="86"/>
    </location>
</feature>
<evidence type="ECO:0000313" key="5">
    <source>
        <dbReference type="Proteomes" id="UP000186922"/>
    </source>
</evidence>
<evidence type="ECO:0000256" key="1">
    <source>
        <dbReference type="ARBA" id="ARBA00008725"/>
    </source>
</evidence>